<dbReference type="Gene3D" id="1.10.3720.10">
    <property type="entry name" value="MetI-like"/>
    <property type="match status" value="1"/>
</dbReference>
<keyword evidence="3" id="KW-1003">Cell membrane</keyword>
<reference evidence="11 12" key="1">
    <citation type="submission" date="2018-10" db="EMBL/GenBank/DDBJ databases">
        <title>Histidinibacterium lentulum gen. nov., sp. nov., a marine bacterium from the culture broth of Picochlorum sp. 122.</title>
        <authorList>
            <person name="Wang G."/>
        </authorList>
    </citation>
    <scope>NUCLEOTIDE SEQUENCE [LARGE SCALE GENOMIC DNA]</scope>
    <source>
        <strain evidence="11 12">B17</strain>
    </source>
</reference>
<gene>
    <name evidence="11" type="ORF">EAT49_17995</name>
</gene>
<sequence length="288" mass="30786">MTVARPDPETIPARTPGRLRRLAARMGWLETVALVSLGVITLLALIAPWITPFDPYLRVAPAHLPPGWPHLFGTDDLGRDLFSRVLLGVTYTWLPGLCIILVALVVGTALGLAAGTMGGTADLVIMRLVELFLVLPSTLIALAVVAALGPGLVNTMIAITIFWWPWYTRIVRDEVCRLRVRPHVEAARIGGSRGTALVLRHIAPGVVPALLVTATLDVANVIMTLSLMSFLGLGQPAPAPELGAMTARGIDSLTVFWWLPILPAVAIMVMCLMANLAGDGLRRAVRGA</sequence>
<dbReference type="SUPFAM" id="SSF161098">
    <property type="entry name" value="MetI-like"/>
    <property type="match status" value="1"/>
</dbReference>
<evidence type="ECO:0000313" key="11">
    <source>
        <dbReference type="EMBL" id="ROT97700.1"/>
    </source>
</evidence>
<dbReference type="Proteomes" id="UP000268016">
    <property type="component" value="Unassembled WGS sequence"/>
</dbReference>
<feature type="transmembrane region" description="Helical" evidence="9">
    <location>
        <begin position="124"/>
        <end position="146"/>
    </location>
</feature>
<feature type="transmembrane region" description="Helical" evidence="9">
    <location>
        <begin position="255"/>
        <end position="277"/>
    </location>
</feature>
<evidence type="ECO:0000256" key="8">
    <source>
        <dbReference type="ARBA" id="ARBA00023136"/>
    </source>
</evidence>
<dbReference type="RefSeq" id="WP_123643703.1">
    <property type="nucleotide sequence ID" value="NZ_ML119091.1"/>
</dbReference>
<dbReference type="InterPro" id="IPR000515">
    <property type="entry name" value="MetI-like"/>
</dbReference>
<dbReference type="InterPro" id="IPR035906">
    <property type="entry name" value="MetI-like_sf"/>
</dbReference>
<comment type="subcellular location">
    <subcellularLocation>
        <location evidence="1 9">Cell membrane</location>
        <topology evidence="1 9">Multi-pass membrane protein</topology>
    </subcellularLocation>
</comment>
<dbReference type="PROSITE" id="PS50928">
    <property type="entry name" value="ABC_TM1"/>
    <property type="match status" value="1"/>
</dbReference>
<dbReference type="GO" id="GO:0005886">
    <property type="term" value="C:plasma membrane"/>
    <property type="evidence" value="ECO:0007669"/>
    <property type="project" value="UniProtKB-SubCell"/>
</dbReference>
<evidence type="ECO:0000256" key="7">
    <source>
        <dbReference type="ARBA" id="ARBA00022989"/>
    </source>
</evidence>
<dbReference type="EMBL" id="RDRB01000011">
    <property type="protein sequence ID" value="ROT97700.1"/>
    <property type="molecule type" value="Genomic_DNA"/>
</dbReference>
<dbReference type="Pfam" id="PF00528">
    <property type="entry name" value="BPD_transp_1"/>
    <property type="match status" value="1"/>
</dbReference>
<feature type="domain" description="ABC transmembrane type-1" evidence="10">
    <location>
        <begin position="89"/>
        <end position="278"/>
    </location>
</feature>
<dbReference type="CDD" id="cd06261">
    <property type="entry name" value="TM_PBP2"/>
    <property type="match status" value="1"/>
</dbReference>
<organism evidence="11 12">
    <name type="scientific">Histidinibacterium lentulum</name>
    <dbReference type="NCBI Taxonomy" id="2480588"/>
    <lineage>
        <taxon>Bacteria</taxon>
        <taxon>Pseudomonadati</taxon>
        <taxon>Pseudomonadota</taxon>
        <taxon>Alphaproteobacteria</taxon>
        <taxon>Rhodobacterales</taxon>
        <taxon>Paracoccaceae</taxon>
        <taxon>Histidinibacterium</taxon>
    </lineage>
</organism>
<dbReference type="GO" id="GO:0015031">
    <property type="term" value="P:protein transport"/>
    <property type="evidence" value="ECO:0007669"/>
    <property type="project" value="UniProtKB-KW"/>
</dbReference>
<comment type="caution">
    <text evidence="11">The sequence shown here is derived from an EMBL/GenBank/DDBJ whole genome shotgun (WGS) entry which is preliminary data.</text>
</comment>
<feature type="transmembrane region" description="Helical" evidence="9">
    <location>
        <begin position="91"/>
        <end position="112"/>
    </location>
</feature>
<name>A0A3N2QR93_9RHOB</name>
<dbReference type="OrthoDB" id="9812701at2"/>
<keyword evidence="6" id="KW-0653">Protein transport</keyword>
<keyword evidence="4 9" id="KW-0812">Transmembrane</keyword>
<evidence type="ECO:0000256" key="4">
    <source>
        <dbReference type="ARBA" id="ARBA00022692"/>
    </source>
</evidence>
<evidence type="ECO:0000256" key="1">
    <source>
        <dbReference type="ARBA" id="ARBA00004651"/>
    </source>
</evidence>
<keyword evidence="12" id="KW-1185">Reference proteome</keyword>
<dbReference type="InterPro" id="IPR050366">
    <property type="entry name" value="BP-dependent_transpt_permease"/>
</dbReference>
<dbReference type="GO" id="GO:0015833">
    <property type="term" value="P:peptide transport"/>
    <property type="evidence" value="ECO:0007669"/>
    <property type="project" value="UniProtKB-KW"/>
</dbReference>
<evidence type="ECO:0000256" key="5">
    <source>
        <dbReference type="ARBA" id="ARBA00022856"/>
    </source>
</evidence>
<keyword evidence="7 9" id="KW-1133">Transmembrane helix</keyword>
<dbReference type="GO" id="GO:0055085">
    <property type="term" value="P:transmembrane transport"/>
    <property type="evidence" value="ECO:0007669"/>
    <property type="project" value="InterPro"/>
</dbReference>
<evidence type="ECO:0000256" key="6">
    <source>
        <dbReference type="ARBA" id="ARBA00022927"/>
    </source>
</evidence>
<comment type="similarity">
    <text evidence="9">Belongs to the binding-protein-dependent transport system permease family.</text>
</comment>
<keyword evidence="8 9" id="KW-0472">Membrane</keyword>
<dbReference type="AlphaFoldDB" id="A0A3N2QR93"/>
<dbReference type="PANTHER" id="PTHR43386:SF1">
    <property type="entry name" value="D,D-DIPEPTIDE TRANSPORT SYSTEM PERMEASE PROTEIN DDPC-RELATED"/>
    <property type="match status" value="1"/>
</dbReference>
<evidence type="ECO:0000256" key="3">
    <source>
        <dbReference type="ARBA" id="ARBA00022475"/>
    </source>
</evidence>
<keyword evidence="5" id="KW-0571">Peptide transport</keyword>
<evidence type="ECO:0000313" key="12">
    <source>
        <dbReference type="Proteomes" id="UP000268016"/>
    </source>
</evidence>
<accession>A0A3N2QR93</accession>
<protein>
    <submittedName>
        <fullName evidence="11">ABC transporter permease</fullName>
    </submittedName>
</protein>
<evidence type="ECO:0000256" key="9">
    <source>
        <dbReference type="RuleBase" id="RU363032"/>
    </source>
</evidence>
<keyword evidence="2 9" id="KW-0813">Transport</keyword>
<evidence type="ECO:0000259" key="10">
    <source>
        <dbReference type="PROSITE" id="PS50928"/>
    </source>
</evidence>
<dbReference type="PANTHER" id="PTHR43386">
    <property type="entry name" value="OLIGOPEPTIDE TRANSPORT SYSTEM PERMEASE PROTEIN APPC"/>
    <property type="match status" value="1"/>
</dbReference>
<proteinExistence type="inferred from homology"/>
<feature type="transmembrane region" description="Helical" evidence="9">
    <location>
        <begin position="152"/>
        <end position="171"/>
    </location>
</feature>
<evidence type="ECO:0000256" key="2">
    <source>
        <dbReference type="ARBA" id="ARBA00022448"/>
    </source>
</evidence>
<feature type="transmembrane region" description="Helical" evidence="9">
    <location>
        <begin position="28"/>
        <end position="50"/>
    </location>
</feature>